<evidence type="ECO:0000313" key="1">
    <source>
        <dbReference type="EMBL" id="MRV70688.1"/>
    </source>
</evidence>
<dbReference type="AlphaFoldDB" id="A0A7X2IJJ8"/>
<sequence>MKASQMMTNRFSSPSPLDPTTVVRGATIAEWEAAFTNGFKHTFTELAERKRQYLLKRARMKPFNGVFRRNSK</sequence>
<evidence type="ECO:0000313" key="2">
    <source>
        <dbReference type="Proteomes" id="UP000446768"/>
    </source>
</evidence>
<reference evidence="1 2" key="1">
    <citation type="submission" date="2019-11" db="EMBL/GenBank/DDBJ databases">
        <title>Novel species isolated from a subtropical stream in China.</title>
        <authorList>
            <person name="Lu H."/>
        </authorList>
    </citation>
    <scope>NUCLEOTIDE SEQUENCE [LARGE SCALE GENOMIC DNA]</scope>
    <source>
        <strain evidence="1 2">FT92W</strain>
    </source>
</reference>
<dbReference type="RefSeq" id="WP_154371185.1">
    <property type="nucleotide sequence ID" value="NZ_WKJJ01000002.1"/>
</dbReference>
<gene>
    <name evidence="1" type="ORF">GJ700_03020</name>
</gene>
<accession>A0A7X2IJJ8</accession>
<protein>
    <submittedName>
        <fullName evidence="1">Uncharacterized protein</fullName>
    </submittedName>
</protein>
<keyword evidence="2" id="KW-1185">Reference proteome</keyword>
<proteinExistence type="predicted"/>
<dbReference type="Proteomes" id="UP000446768">
    <property type="component" value="Unassembled WGS sequence"/>
</dbReference>
<name>A0A7X2IJJ8_9BURK</name>
<organism evidence="1 2">
    <name type="scientific">Pseudoduganella rivuli</name>
    <dbReference type="NCBI Taxonomy" id="2666085"/>
    <lineage>
        <taxon>Bacteria</taxon>
        <taxon>Pseudomonadati</taxon>
        <taxon>Pseudomonadota</taxon>
        <taxon>Betaproteobacteria</taxon>
        <taxon>Burkholderiales</taxon>
        <taxon>Oxalobacteraceae</taxon>
        <taxon>Telluria group</taxon>
        <taxon>Pseudoduganella</taxon>
    </lineage>
</organism>
<comment type="caution">
    <text evidence="1">The sequence shown here is derived from an EMBL/GenBank/DDBJ whole genome shotgun (WGS) entry which is preliminary data.</text>
</comment>
<dbReference type="EMBL" id="WKJJ01000002">
    <property type="protein sequence ID" value="MRV70688.1"/>
    <property type="molecule type" value="Genomic_DNA"/>
</dbReference>